<dbReference type="PROSITE" id="PS51257">
    <property type="entry name" value="PROKAR_LIPOPROTEIN"/>
    <property type="match status" value="1"/>
</dbReference>
<accession>A0A6C0GTR9</accession>
<evidence type="ECO:0000313" key="2">
    <source>
        <dbReference type="EMBL" id="QHT70933.1"/>
    </source>
</evidence>
<reference evidence="2 3" key="1">
    <citation type="submission" date="2020-01" db="EMBL/GenBank/DDBJ databases">
        <authorList>
            <person name="Kim M.K."/>
        </authorList>
    </citation>
    <scope>NUCLEOTIDE SEQUENCE [LARGE SCALE GENOMIC DNA]</scope>
    <source>
        <strain evidence="2 3">172606-1</strain>
    </source>
</reference>
<keyword evidence="3" id="KW-1185">Reference proteome</keyword>
<protein>
    <submittedName>
        <fullName evidence="2">DUF4349 domain-containing protein</fullName>
    </submittedName>
</protein>
<gene>
    <name evidence="2" type="ORF">GXP67_31940</name>
</gene>
<name>A0A6C0GTR9_9BACT</name>
<dbReference type="KEGG" id="rhoz:GXP67_31940"/>
<dbReference type="RefSeq" id="WP_162446877.1">
    <property type="nucleotide sequence ID" value="NZ_CP048222.1"/>
</dbReference>
<organism evidence="2 3">
    <name type="scientific">Rhodocytophaga rosea</name>
    <dbReference type="NCBI Taxonomy" id="2704465"/>
    <lineage>
        <taxon>Bacteria</taxon>
        <taxon>Pseudomonadati</taxon>
        <taxon>Bacteroidota</taxon>
        <taxon>Cytophagia</taxon>
        <taxon>Cytophagales</taxon>
        <taxon>Rhodocytophagaceae</taxon>
        <taxon>Rhodocytophaga</taxon>
    </lineage>
</organism>
<proteinExistence type="predicted"/>
<dbReference type="AlphaFoldDB" id="A0A6C0GTR9"/>
<sequence length="186" mass="21036">MKSYFSSYPFAFIFLFAVLFGCSNERSMEKAYTEQISLDSVSVAQSPAAVSESSTPATPERKFIRTADVKFKTDNVTQATETIEELTRSYQGFVSHTNLTSTVVYSTSTQIKADTMLQQTEYMVENNMTLRVPNSQFDSLLKEISQVTGFLDHRVINADDVSLQLLENSLRIKRNQKAEQRVEQAI</sequence>
<dbReference type="Proteomes" id="UP000480178">
    <property type="component" value="Chromosome"/>
</dbReference>
<feature type="domain" description="DUF4349" evidence="1">
    <location>
        <begin position="61"/>
        <end position="184"/>
    </location>
</feature>
<evidence type="ECO:0000313" key="3">
    <source>
        <dbReference type="Proteomes" id="UP000480178"/>
    </source>
</evidence>
<evidence type="ECO:0000259" key="1">
    <source>
        <dbReference type="Pfam" id="PF14257"/>
    </source>
</evidence>
<dbReference type="Pfam" id="PF14257">
    <property type="entry name" value="DUF4349"/>
    <property type="match status" value="1"/>
</dbReference>
<dbReference type="EMBL" id="CP048222">
    <property type="protein sequence ID" value="QHT70933.1"/>
    <property type="molecule type" value="Genomic_DNA"/>
</dbReference>
<dbReference type="InterPro" id="IPR025645">
    <property type="entry name" value="DUF4349"/>
</dbReference>